<evidence type="ECO:0000256" key="3">
    <source>
        <dbReference type="SAM" id="SignalP"/>
    </source>
</evidence>
<feature type="chain" id="PRO_5011615994" evidence="3">
    <location>
        <begin position="28"/>
        <end position="198"/>
    </location>
</feature>
<dbReference type="InterPro" id="IPR042001">
    <property type="entry name" value="Sortase_F"/>
</dbReference>
<dbReference type="RefSeq" id="WP_093274253.1">
    <property type="nucleotide sequence ID" value="NZ_FNOK01000047.1"/>
</dbReference>
<feature type="signal peptide" evidence="3">
    <location>
        <begin position="1"/>
        <end position="27"/>
    </location>
</feature>
<keyword evidence="1" id="KW-0378">Hydrolase</keyword>
<dbReference type="OrthoDB" id="525039at2"/>
<dbReference type="AlphaFoldDB" id="A0A1H3QDZ5"/>
<evidence type="ECO:0000256" key="2">
    <source>
        <dbReference type="SAM" id="MobiDB-lite"/>
    </source>
</evidence>
<keyword evidence="5" id="KW-1185">Reference proteome</keyword>
<dbReference type="STRING" id="418495.SAMN05216215_104730"/>
<dbReference type="Gene3D" id="2.40.260.10">
    <property type="entry name" value="Sortase"/>
    <property type="match status" value="1"/>
</dbReference>
<feature type="region of interest" description="Disordered" evidence="2">
    <location>
        <begin position="28"/>
        <end position="51"/>
    </location>
</feature>
<organism evidence="4 5">
    <name type="scientific">Saccharopolyspora shandongensis</name>
    <dbReference type="NCBI Taxonomy" id="418495"/>
    <lineage>
        <taxon>Bacteria</taxon>
        <taxon>Bacillati</taxon>
        <taxon>Actinomycetota</taxon>
        <taxon>Actinomycetes</taxon>
        <taxon>Pseudonocardiales</taxon>
        <taxon>Pseudonocardiaceae</taxon>
        <taxon>Saccharopolyspora</taxon>
    </lineage>
</organism>
<dbReference type="CDD" id="cd05829">
    <property type="entry name" value="Sortase_F"/>
    <property type="match status" value="1"/>
</dbReference>
<evidence type="ECO:0000313" key="5">
    <source>
        <dbReference type="Proteomes" id="UP000199529"/>
    </source>
</evidence>
<sequence length="198" mass="20912">MRAALLAAWCILLVSAIGSAVFGPADADSTPPPTAVAGPVQPGPATAAPGDPHPIGIAIPAIRVASTLVPLGLNADGTVQVPPIEKPAQAGWYDGGPGAGEVGPFVVLGHVDSYTEAGVFYRLRDLRPGDQIRIDRRDGSRVTYVVDRVERFAKDRFPTEAVYGDVARPEIRLITCGGSFDETRRSYEDNLVVFGHLV</sequence>
<dbReference type="EMBL" id="FNOK01000047">
    <property type="protein sequence ID" value="SDZ11784.1"/>
    <property type="molecule type" value="Genomic_DNA"/>
</dbReference>
<dbReference type="InterPro" id="IPR023365">
    <property type="entry name" value="Sortase_dom-sf"/>
</dbReference>
<name>A0A1H3QDZ5_9PSEU</name>
<evidence type="ECO:0000256" key="1">
    <source>
        <dbReference type="ARBA" id="ARBA00022801"/>
    </source>
</evidence>
<protein>
    <submittedName>
        <fullName evidence="4">Sortase family protein</fullName>
    </submittedName>
</protein>
<dbReference type="InterPro" id="IPR005754">
    <property type="entry name" value="Sortase"/>
</dbReference>
<dbReference type="SUPFAM" id="SSF63817">
    <property type="entry name" value="Sortase"/>
    <property type="match status" value="1"/>
</dbReference>
<dbReference type="Pfam" id="PF04203">
    <property type="entry name" value="Sortase"/>
    <property type="match status" value="1"/>
</dbReference>
<dbReference type="NCBIfam" id="NF033748">
    <property type="entry name" value="class_F_sortase"/>
    <property type="match status" value="1"/>
</dbReference>
<keyword evidence="3" id="KW-0732">Signal</keyword>
<proteinExistence type="predicted"/>
<evidence type="ECO:0000313" key="4">
    <source>
        <dbReference type="EMBL" id="SDZ11784.1"/>
    </source>
</evidence>
<gene>
    <name evidence="4" type="ORF">SAMN05216215_104730</name>
</gene>
<reference evidence="5" key="1">
    <citation type="submission" date="2016-10" db="EMBL/GenBank/DDBJ databases">
        <authorList>
            <person name="Varghese N."/>
            <person name="Submissions S."/>
        </authorList>
    </citation>
    <scope>NUCLEOTIDE SEQUENCE [LARGE SCALE GENOMIC DNA]</scope>
    <source>
        <strain evidence="5">CGMCC 4.3530</strain>
    </source>
</reference>
<dbReference type="Proteomes" id="UP000199529">
    <property type="component" value="Unassembled WGS sequence"/>
</dbReference>
<dbReference type="GO" id="GO:0016787">
    <property type="term" value="F:hydrolase activity"/>
    <property type="evidence" value="ECO:0007669"/>
    <property type="project" value="UniProtKB-KW"/>
</dbReference>
<accession>A0A1H3QDZ5</accession>